<comment type="caution">
    <text evidence="3">The sequence shown here is derived from an EMBL/GenBank/DDBJ whole genome shotgun (WGS) entry which is preliminary data.</text>
</comment>
<dbReference type="Pfam" id="PF07589">
    <property type="entry name" value="PEP-CTERM"/>
    <property type="match status" value="1"/>
</dbReference>
<dbReference type="RefSeq" id="WP_309490581.1">
    <property type="nucleotide sequence ID" value="NZ_JAENIG010000009.1"/>
</dbReference>
<evidence type="ECO:0000313" key="3">
    <source>
        <dbReference type="EMBL" id="MBK1855969.1"/>
    </source>
</evidence>
<reference evidence="3" key="1">
    <citation type="submission" date="2021-01" db="EMBL/GenBank/DDBJ databases">
        <title>Modified the classification status of verrucomicrobia.</title>
        <authorList>
            <person name="Feng X."/>
        </authorList>
    </citation>
    <scope>NUCLEOTIDE SEQUENCE</scope>
    <source>
        <strain evidence="3">5K15</strain>
    </source>
</reference>
<proteinExistence type="predicted"/>
<organism evidence="3 4">
    <name type="scientific">Oceaniferula flava</name>
    <dbReference type="NCBI Taxonomy" id="2800421"/>
    <lineage>
        <taxon>Bacteria</taxon>
        <taxon>Pseudomonadati</taxon>
        <taxon>Verrucomicrobiota</taxon>
        <taxon>Verrucomicrobiia</taxon>
        <taxon>Verrucomicrobiales</taxon>
        <taxon>Verrucomicrobiaceae</taxon>
        <taxon>Oceaniferula</taxon>
    </lineage>
</organism>
<evidence type="ECO:0000313" key="4">
    <source>
        <dbReference type="Proteomes" id="UP000634206"/>
    </source>
</evidence>
<dbReference type="Proteomes" id="UP000634206">
    <property type="component" value="Unassembled WGS sequence"/>
</dbReference>
<keyword evidence="1" id="KW-0732">Signal</keyword>
<protein>
    <submittedName>
        <fullName evidence="3">PEP-CTERM sorting domain-containing protein</fullName>
    </submittedName>
</protein>
<feature type="chain" id="PRO_5042195489" evidence="1">
    <location>
        <begin position="23"/>
        <end position="205"/>
    </location>
</feature>
<keyword evidence="4" id="KW-1185">Reference proteome</keyword>
<accession>A0AAE2SFJ4</accession>
<name>A0AAE2SFJ4_9BACT</name>
<dbReference type="NCBIfam" id="TIGR02595">
    <property type="entry name" value="PEP_CTERM"/>
    <property type="match status" value="1"/>
</dbReference>
<sequence length="205" mass="21563">MTLKKINLVPLCLLLMTSTGFSALTVIDSTSGTILGTSTTYTVTSTEEITIKNEGINTAENNTITITFTAPVDLTIAPHLSNTTAVFSNTSPNNTFVGDTGSWSFTAGTLTSSLVSDPSPWYVISGSTITTNKITDGGDHSSGAPRANEDWGSFTISGVQTFTWNALQGANNEAYRFLATAAVPEPSGSVLLGLGFLVLLARRNR</sequence>
<dbReference type="InterPro" id="IPR013424">
    <property type="entry name" value="Ice-binding_C"/>
</dbReference>
<feature type="signal peptide" evidence="1">
    <location>
        <begin position="1"/>
        <end position="22"/>
    </location>
</feature>
<gene>
    <name evidence="3" type="ORF">JIN83_13435</name>
</gene>
<feature type="domain" description="Ice-binding protein C-terminal" evidence="2">
    <location>
        <begin position="182"/>
        <end position="203"/>
    </location>
</feature>
<evidence type="ECO:0000256" key="1">
    <source>
        <dbReference type="SAM" id="SignalP"/>
    </source>
</evidence>
<dbReference type="EMBL" id="JAENIG010000009">
    <property type="protein sequence ID" value="MBK1855969.1"/>
    <property type="molecule type" value="Genomic_DNA"/>
</dbReference>
<dbReference type="AlphaFoldDB" id="A0AAE2SFJ4"/>
<evidence type="ECO:0000259" key="2">
    <source>
        <dbReference type="Pfam" id="PF07589"/>
    </source>
</evidence>